<proteinExistence type="predicted"/>
<evidence type="ECO:0000313" key="2">
    <source>
        <dbReference type="EMBL" id="MFC6663846.1"/>
    </source>
</evidence>
<keyword evidence="1" id="KW-0732">Signal</keyword>
<reference evidence="3" key="1">
    <citation type="journal article" date="2019" name="Int. J. Syst. Evol. Microbiol.">
        <title>The Global Catalogue of Microorganisms (GCM) 10K type strain sequencing project: providing services to taxonomists for standard genome sequencing and annotation.</title>
        <authorList>
            <consortium name="The Broad Institute Genomics Platform"/>
            <consortium name="The Broad Institute Genome Sequencing Center for Infectious Disease"/>
            <person name="Wu L."/>
            <person name="Ma J."/>
        </authorList>
    </citation>
    <scope>NUCLEOTIDE SEQUENCE [LARGE SCALE GENOMIC DNA]</scope>
    <source>
        <strain evidence="3">CCUG 63830</strain>
    </source>
</reference>
<feature type="signal peptide" evidence="1">
    <location>
        <begin position="1"/>
        <end position="17"/>
    </location>
</feature>
<dbReference type="Proteomes" id="UP001596317">
    <property type="component" value="Unassembled WGS sequence"/>
</dbReference>
<dbReference type="RefSeq" id="WP_224609873.1">
    <property type="nucleotide sequence ID" value="NZ_JAIQXV010000012.1"/>
</dbReference>
<name>A0ABW1ZU15_9DEIO</name>
<keyword evidence="3" id="KW-1185">Reference proteome</keyword>
<gene>
    <name evidence="2" type="ORF">ACFP90_28035</name>
</gene>
<organism evidence="2 3">
    <name type="scientific">Deinococcus multiflagellatus</name>
    <dbReference type="NCBI Taxonomy" id="1656887"/>
    <lineage>
        <taxon>Bacteria</taxon>
        <taxon>Thermotogati</taxon>
        <taxon>Deinococcota</taxon>
        <taxon>Deinococci</taxon>
        <taxon>Deinococcales</taxon>
        <taxon>Deinococcaceae</taxon>
        <taxon>Deinococcus</taxon>
    </lineage>
</organism>
<protein>
    <submittedName>
        <fullName evidence="2">Uncharacterized protein</fullName>
    </submittedName>
</protein>
<accession>A0ABW1ZU15</accession>
<sequence>MRTIFLATLTLLTPALAGGLADAAPSRPYEIIIKASALTDPSWKLADVYLRNNTAQPLQATVSGCPLHYAVTFNRQVVNRYDAGSICNTALYTIAVPARAAVVVRRGIQVVKKGGPQLSTLMVSGNYSLTPAGQRERTLSFNVPVLK</sequence>
<feature type="chain" id="PRO_5045968014" evidence="1">
    <location>
        <begin position="18"/>
        <end position="147"/>
    </location>
</feature>
<evidence type="ECO:0000256" key="1">
    <source>
        <dbReference type="SAM" id="SignalP"/>
    </source>
</evidence>
<evidence type="ECO:0000313" key="3">
    <source>
        <dbReference type="Proteomes" id="UP001596317"/>
    </source>
</evidence>
<dbReference type="EMBL" id="JBHSWB010000004">
    <property type="protein sequence ID" value="MFC6663846.1"/>
    <property type="molecule type" value="Genomic_DNA"/>
</dbReference>
<comment type="caution">
    <text evidence="2">The sequence shown here is derived from an EMBL/GenBank/DDBJ whole genome shotgun (WGS) entry which is preliminary data.</text>
</comment>